<feature type="compositionally biased region" description="Polar residues" evidence="8">
    <location>
        <begin position="1613"/>
        <end position="1625"/>
    </location>
</feature>
<evidence type="ECO:0000256" key="8">
    <source>
        <dbReference type="SAM" id="MobiDB-lite"/>
    </source>
</evidence>
<dbReference type="InterPro" id="IPR014718">
    <property type="entry name" value="GH-type_carb-bd"/>
</dbReference>
<dbReference type="SUPFAM" id="SSF74650">
    <property type="entry name" value="Galactose mutarotase-like"/>
    <property type="match status" value="1"/>
</dbReference>
<dbReference type="Gene3D" id="3.20.20.80">
    <property type="entry name" value="Glycosidases"/>
    <property type="match status" value="1"/>
</dbReference>
<name>A0A8U0A6W4_9EURY</name>
<dbReference type="GO" id="GO:0004565">
    <property type="term" value="F:beta-galactosidase activity"/>
    <property type="evidence" value="ECO:0007669"/>
    <property type="project" value="UniProtKB-EC"/>
</dbReference>
<dbReference type="SUPFAM" id="SSF49899">
    <property type="entry name" value="Concanavalin A-like lectins/glucanases"/>
    <property type="match status" value="2"/>
</dbReference>
<organism evidence="11 12">
    <name type="scientific">Halocatena salina</name>
    <dbReference type="NCBI Taxonomy" id="2934340"/>
    <lineage>
        <taxon>Archaea</taxon>
        <taxon>Methanobacteriati</taxon>
        <taxon>Methanobacteriota</taxon>
        <taxon>Stenosarchaea group</taxon>
        <taxon>Halobacteria</taxon>
        <taxon>Halobacteriales</taxon>
        <taxon>Natronomonadaceae</taxon>
        <taxon>Halocatena</taxon>
    </lineage>
</organism>
<dbReference type="Pfam" id="PF02837">
    <property type="entry name" value="Glyco_hydro_2_N"/>
    <property type="match status" value="1"/>
</dbReference>
<dbReference type="GeneID" id="71929626"/>
<dbReference type="InterPro" id="IPR008979">
    <property type="entry name" value="Galactose-bd-like_sf"/>
</dbReference>
<dbReference type="RefSeq" id="WP_247995250.1">
    <property type="nucleotide sequence ID" value="NZ_CP096021.1"/>
</dbReference>
<dbReference type="Pfam" id="PF00703">
    <property type="entry name" value="Glyco_hydro_2"/>
    <property type="match status" value="1"/>
</dbReference>
<evidence type="ECO:0000313" key="12">
    <source>
        <dbReference type="Proteomes" id="UP000831768"/>
    </source>
</evidence>
<sequence length="1733" mass="190273">MDGEPESGGEGSAPSVSDAGLTRRQLMQVVGGSLLGSAVLGNATDVSQAALADGSTPSPGSVNWSEYIEDPQVVGENVEPPHAPTMPYASLSAARDAERRRAFLTEQWLESKYVQSLNGAWKFHIGDSLDGAATDTSNSHEWESVYVPHTWQMDGYGDLEYHASGTGFEPNDPPNVPTSNNRVGTYKREFPIPDGWTADRQTFLEIGAAKAGYFVWVNDDYVGYKQGSMTPGEFNVTDAVQSGTNTVTIQVVRWTDGTYLEQQDMWRFAGIFRDVLVYSKPDVCIRDVNIDSDLDSTYTDGTLEIDVAIANYSDERRPSRGPPEEKGDSGNSRTRRNVMLRAHLYDPSDTEIRTAEQRITVRSGSVVSLDSDSTDGVHDLSREANDATIEGDPKRVNGFYGTALDFDGSEDWVDAGNDASLDVTGSITVEAVVKLSERSADTVPIVAKGDSQYALRLEKGTPQFAVHDGSTRHSVTAASDHWTGWHRIAGVYDGSTLRLYIDGNEVGTASHSGGIRSTDASVGIAHDTQSKYGDVTIDSVRIYDRALSAGEIASERTVPSHSTRLWLDFEEIQSGSASPITMDLRDVETWSAEEPSLYTLGLELLPNGSKTVEALVEKVGFRKFEIQPAADGTGDAIHVNGKRVTLAGTNCHSLSLDHGRHAPLERVRKEIELAKQHNVNALRTSHYPHRPDFYRLADEYGIYIQDEVNAEVHGNQSLVEDDYRFDPSFFDRFYRMVERDKNFTSIDVWSTGNEAGEGPAHEFMAEYVRERDGTRHLTHQDNGGGYGAGFGGTAPFADLNGIRWSTPEDVAEMAEDGDLVEPIAMGEYAPVEGNAGGLLPDFGDVIHEHDQIAGGYVWMWNHHSLNSTTPPTDDGVLTEPHRRGAVNDQSIAGQTAMIRGGPSTTSGPSGTALDLDGSDDWIDANDDDRIDITGEITVEAVVYGTTPSEGYDPIVTKGESQYALRFNGGDLEFVVHDGSTHHSVTAALPSGWSESWHAVTGVYDGAALRLYVDGTELAATSYAGRIHSNRYRVAVGHNTERPDRYAALTIDSVRIFERALSPDEIDAESPDDSTRLWLDFEVVEHFWSAPYGTTHHAPSGTIHDDRYTLPTIDVMKKSYQFVRFSANELAEGTLEISNQYHFTNLDAFDVEWELTEDDTVIQHGTLDLDVPPGETRPIDVGFDRPELQAGADYFLDVSVKRTSETDWAPAGHEVAFEQFEIPWDVPDDPAVALSEMESVSYTSNESEVVVAGSGFTYVFDTSAGRFTSFQRNGNELLERGPQLNAWREPVRPNETSSWGHTEADDFVAAGLDEMTASVQSTEVSQPDDSAIRIDVKTVDSADGNGAAFTTTYRYHVLGSGDVVVRLAVEPNVDLMVALTSYVPRLGLQVLMPEEFDQFEWYGRGPGESYPDKKRHQRVGRYTGSVADQFEPYLPPGDYGNKCDTRYAALTDGSGVGLLVHDLPGTELMNVSVQAFTNMREADHHYQLQPADGVVFNVDYAVSGVGGIPNGTRPPYRIDPTEHAFVYAFRPFDASEDPLQLSKRSLPFSGPPDPGESGPIQERSYWIENVNSHKAMDVTADSIDQNGANVLQWRYQTNGNQQWAAVRNDDITERSSVSSQKHSASGDSEEQRSSGNRPQADDDTYRFVNVQSRKVLAVDSASTDDGANVVQGDWDGGDEQRWRVVETDDDTYRIENINSGYVLAVSDGSTENGASVVQTEWTSGDHQEWRFNPL</sequence>
<dbReference type="SUPFAM" id="SSF49785">
    <property type="entry name" value="Galactose-binding domain-like"/>
    <property type="match status" value="1"/>
</dbReference>
<evidence type="ECO:0000259" key="9">
    <source>
        <dbReference type="SMART" id="SM00560"/>
    </source>
</evidence>
<dbReference type="InterPro" id="IPR032312">
    <property type="entry name" value="LacZ_4"/>
</dbReference>
<dbReference type="KEGG" id="haad:MW046_16225"/>
<dbReference type="InterPro" id="IPR006103">
    <property type="entry name" value="Glyco_hydro_2_cat"/>
</dbReference>
<feature type="region of interest" description="Disordered" evidence="8">
    <location>
        <begin position="1"/>
        <end position="20"/>
    </location>
</feature>
<dbReference type="EC" id="3.2.1.23" evidence="3"/>
<dbReference type="Pfam" id="PF02929">
    <property type="entry name" value="Bgal_small_N"/>
    <property type="match status" value="1"/>
</dbReference>
<keyword evidence="12" id="KW-1185">Reference proteome</keyword>
<geneLocation type="plasmid" evidence="11 12">
    <name>unnamed2</name>
</geneLocation>
<dbReference type="InterPro" id="IPR017853">
    <property type="entry name" value="GH"/>
</dbReference>
<dbReference type="SUPFAM" id="SSF50370">
    <property type="entry name" value="Ricin B-like lectins"/>
    <property type="match status" value="1"/>
</dbReference>
<dbReference type="GO" id="GO:0005990">
    <property type="term" value="P:lactose catabolic process"/>
    <property type="evidence" value="ECO:0007669"/>
    <property type="project" value="TreeGrafter"/>
</dbReference>
<proteinExistence type="inferred from homology"/>
<dbReference type="InterPro" id="IPR006558">
    <property type="entry name" value="LamG-like"/>
</dbReference>
<feature type="domain" description="LamG-like jellyroll fold" evidence="9">
    <location>
        <begin position="934"/>
        <end position="1063"/>
    </location>
</feature>
<feature type="compositionally biased region" description="Basic and acidic residues" evidence="8">
    <location>
        <begin position="313"/>
        <end position="328"/>
    </location>
</feature>
<dbReference type="InterPro" id="IPR050347">
    <property type="entry name" value="Bact_Beta-galactosidase"/>
</dbReference>
<feature type="region of interest" description="Disordered" evidence="8">
    <location>
        <begin position="311"/>
        <end position="337"/>
    </location>
</feature>
<dbReference type="Gene3D" id="2.60.40.10">
    <property type="entry name" value="Immunoglobulins"/>
    <property type="match status" value="1"/>
</dbReference>
<dbReference type="Proteomes" id="UP000831768">
    <property type="component" value="Plasmid unnamed2"/>
</dbReference>
<comment type="catalytic activity">
    <reaction evidence="1">
        <text>Hydrolysis of terminal non-reducing beta-D-galactose residues in beta-D-galactosides.</text>
        <dbReference type="EC" id="3.2.1.23"/>
    </reaction>
</comment>
<dbReference type="SUPFAM" id="SSF51445">
    <property type="entry name" value="(Trans)glycosidases"/>
    <property type="match status" value="1"/>
</dbReference>
<dbReference type="Gene3D" id="2.60.120.260">
    <property type="entry name" value="Galactose-binding domain-like"/>
    <property type="match status" value="1"/>
</dbReference>
<evidence type="ECO:0000256" key="6">
    <source>
        <dbReference type="ARBA" id="ARBA00023157"/>
    </source>
</evidence>
<keyword evidence="11" id="KW-0614">Plasmid</keyword>
<evidence type="ECO:0000256" key="5">
    <source>
        <dbReference type="ARBA" id="ARBA00022801"/>
    </source>
</evidence>
<dbReference type="GO" id="GO:0030246">
    <property type="term" value="F:carbohydrate binding"/>
    <property type="evidence" value="ECO:0007669"/>
    <property type="project" value="InterPro"/>
</dbReference>
<dbReference type="EMBL" id="CP096021">
    <property type="protein sequence ID" value="UPM44596.1"/>
    <property type="molecule type" value="Genomic_DNA"/>
</dbReference>
<dbReference type="InterPro" id="IPR011013">
    <property type="entry name" value="Gal_mutarotase_sf_dom"/>
</dbReference>
<dbReference type="Pfam" id="PF16353">
    <property type="entry name" value="LacZ_4"/>
    <property type="match status" value="1"/>
</dbReference>
<evidence type="ECO:0000256" key="4">
    <source>
        <dbReference type="ARBA" id="ARBA00022729"/>
    </source>
</evidence>
<dbReference type="InterPro" id="IPR036156">
    <property type="entry name" value="Beta-gal/glucu_dom_sf"/>
</dbReference>
<dbReference type="GO" id="GO:0009341">
    <property type="term" value="C:beta-galactosidase complex"/>
    <property type="evidence" value="ECO:0007669"/>
    <property type="project" value="InterPro"/>
</dbReference>
<dbReference type="InterPro" id="IPR004199">
    <property type="entry name" value="B-gal_small/dom_5"/>
</dbReference>
<dbReference type="PROSITE" id="PS50231">
    <property type="entry name" value="RICIN_B_LECTIN"/>
    <property type="match status" value="1"/>
</dbReference>
<dbReference type="SMART" id="SM01038">
    <property type="entry name" value="Bgal_small_N"/>
    <property type="match status" value="1"/>
</dbReference>
<evidence type="ECO:0000256" key="3">
    <source>
        <dbReference type="ARBA" id="ARBA00012756"/>
    </source>
</evidence>
<evidence type="ECO:0000256" key="1">
    <source>
        <dbReference type="ARBA" id="ARBA00001412"/>
    </source>
</evidence>
<dbReference type="InterPro" id="IPR006102">
    <property type="entry name" value="Ig-like_GH2"/>
</dbReference>
<dbReference type="Gene3D" id="2.60.120.200">
    <property type="match status" value="2"/>
</dbReference>
<dbReference type="PROSITE" id="PS51318">
    <property type="entry name" value="TAT"/>
    <property type="match status" value="1"/>
</dbReference>
<feature type="domain" description="LamG-like jellyroll fold" evidence="9">
    <location>
        <begin position="425"/>
        <end position="550"/>
    </location>
</feature>
<dbReference type="Pfam" id="PF02836">
    <property type="entry name" value="Glyco_hydro_2_C"/>
    <property type="match status" value="1"/>
</dbReference>
<dbReference type="InterPro" id="IPR013320">
    <property type="entry name" value="ConA-like_dom_sf"/>
</dbReference>
<gene>
    <name evidence="11" type="ORF">MW046_16225</name>
</gene>
<keyword evidence="6" id="KW-1015">Disulfide bond</keyword>
<dbReference type="InterPro" id="IPR035992">
    <property type="entry name" value="Ricin_B-like_lectins"/>
</dbReference>
<protein>
    <recommendedName>
        <fullName evidence="3">beta-galactosidase</fullName>
        <ecNumber evidence="3">3.2.1.23</ecNumber>
    </recommendedName>
</protein>
<dbReference type="Gene3D" id="2.70.98.10">
    <property type="match status" value="1"/>
</dbReference>
<dbReference type="PANTHER" id="PTHR46323:SF2">
    <property type="entry name" value="BETA-GALACTOSIDASE"/>
    <property type="match status" value="1"/>
</dbReference>
<dbReference type="Gene3D" id="2.80.10.50">
    <property type="match status" value="3"/>
</dbReference>
<dbReference type="SUPFAM" id="SSF49303">
    <property type="entry name" value="beta-Galactosidase/glucuronidase domain"/>
    <property type="match status" value="2"/>
</dbReference>
<dbReference type="InterPro" id="IPR006311">
    <property type="entry name" value="TAT_signal"/>
</dbReference>
<keyword evidence="7" id="KW-0326">Glycosidase</keyword>
<dbReference type="CDD" id="cd00161">
    <property type="entry name" value="beta-trefoil_Ricin-like"/>
    <property type="match status" value="1"/>
</dbReference>
<feature type="region of interest" description="Disordered" evidence="8">
    <location>
        <begin position="1610"/>
        <end position="1645"/>
    </location>
</feature>
<dbReference type="InterPro" id="IPR000772">
    <property type="entry name" value="Ricin_B_lectin"/>
</dbReference>
<dbReference type="SMART" id="SM00560">
    <property type="entry name" value="LamGL"/>
    <property type="match status" value="2"/>
</dbReference>
<comment type="similarity">
    <text evidence="2">Belongs to the glycosyl hydrolase 2 family.</text>
</comment>
<feature type="domain" description="Beta galactosidase small chain/" evidence="10">
    <location>
        <begin position="1249"/>
        <end position="1529"/>
    </location>
</feature>
<dbReference type="Pfam" id="PF14200">
    <property type="entry name" value="RicinB_lectin_2"/>
    <property type="match status" value="2"/>
</dbReference>
<dbReference type="InterPro" id="IPR013783">
    <property type="entry name" value="Ig-like_fold"/>
</dbReference>
<evidence type="ECO:0000256" key="7">
    <source>
        <dbReference type="ARBA" id="ARBA00023295"/>
    </source>
</evidence>
<dbReference type="InterPro" id="IPR006104">
    <property type="entry name" value="Glyco_hydro_2_N"/>
</dbReference>
<dbReference type="PANTHER" id="PTHR46323">
    <property type="entry name" value="BETA-GALACTOSIDASE"/>
    <property type="match status" value="1"/>
</dbReference>
<dbReference type="Pfam" id="PF13385">
    <property type="entry name" value="Laminin_G_3"/>
    <property type="match status" value="2"/>
</dbReference>
<evidence type="ECO:0000313" key="11">
    <source>
        <dbReference type="EMBL" id="UPM44596.1"/>
    </source>
</evidence>
<accession>A0A8U0A6W4</accession>
<keyword evidence="4" id="KW-0732">Signal</keyword>
<evidence type="ECO:0000256" key="2">
    <source>
        <dbReference type="ARBA" id="ARBA00007401"/>
    </source>
</evidence>
<keyword evidence="5" id="KW-0378">Hydrolase</keyword>
<evidence type="ECO:0000259" key="10">
    <source>
        <dbReference type="SMART" id="SM01038"/>
    </source>
</evidence>
<reference evidence="11" key="1">
    <citation type="submission" date="2022-04" db="EMBL/GenBank/DDBJ databases">
        <title>Halocatena sp. nov., isolated from a salt lake.</title>
        <authorList>
            <person name="Cui H.-L."/>
        </authorList>
    </citation>
    <scope>NUCLEOTIDE SEQUENCE</scope>
    <source>
        <strain evidence="11">AD-1</strain>
        <plasmid evidence="11">unnamed2</plasmid>
    </source>
</reference>